<organism evidence="20 21">
    <name type="scientific">Actinobacillus delphinicola</name>
    <dbReference type="NCBI Taxonomy" id="51161"/>
    <lineage>
        <taxon>Bacteria</taxon>
        <taxon>Pseudomonadati</taxon>
        <taxon>Pseudomonadota</taxon>
        <taxon>Gammaproteobacteria</taxon>
        <taxon>Pasteurellales</taxon>
        <taxon>Pasteurellaceae</taxon>
        <taxon>Actinobacillus</taxon>
    </lineage>
</organism>
<comment type="subcellular location">
    <subcellularLocation>
        <location evidence="2">Cell membrane</location>
        <topology evidence="2">Multi-pass membrane protein</topology>
    </subcellularLocation>
</comment>
<evidence type="ECO:0000256" key="12">
    <source>
        <dbReference type="ARBA" id="ARBA00022695"/>
    </source>
</evidence>
<proteinExistence type="inferred from homology"/>
<feature type="transmembrane region" description="Helical" evidence="19">
    <location>
        <begin position="152"/>
        <end position="174"/>
    </location>
</feature>
<feature type="transmembrane region" description="Helical" evidence="19">
    <location>
        <begin position="52"/>
        <end position="71"/>
    </location>
</feature>
<evidence type="ECO:0000256" key="3">
    <source>
        <dbReference type="ARBA" id="ARBA00005119"/>
    </source>
</evidence>
<keyword evidence="14" id="KW-0443">Lipid metabolism</keyword>
<protein>
    <recommendedName>
        <fullName evidence="7 18">Phosphatidate cytidylyltransferase</fullName>
        <ecNumber evidence="6 18">2.7.7.41</ecNumber>
    </recommendedName>
</protein>
<dbReference type="PANTHER" id="PTHR46382">
    <property type="entry name" value="PHOSPHATIDATE CYTIDYLYLTRANSFERASE"/>
    <property type="match status" value="1"/>
</dbReference>
<dbReference type="RefSeq" id="WP_126598138.1">
    <property type="nucleotide sequence ID" value="NZ_LR134510.1"/>
</dbReference>
<keyword evidence="21" id="KW-1185">Reference proteome</keyword>
<reference evidence="20 21" key="1">
    <citation type="submission" date="2018-12" db="EMBL/GenBank/DDBJ databases">
        <authorList>
            <consortium name="Pathogen Informatics"/>
        </authorList>
    </citation>
    <scope>NUCLEOTIDE SEQUENCE [LARGE SCALE GENOMIC DNA]</scope>
    <source>
        <strain evidence="20 21">NCTC12871</strain>
    </source>
</reference>
<feature type="transmembrane region" description="Helical" evidence="19">
    <location>
        <begin position="120"/>
        <end position="140"/>
    </location>
</feature>
<evidence type="ECO:0000256" key="2">
    <source>
        <dbReference type="ARBA" id="ARBA00004651"/>
    </source>
</evidence>
<dbReference type="GO" id="GO:0004605">
    <property type="term" value="F:phosphatidate cytidylyltransferase activity"/>
    <property type="evidence" value="ECO:0007669"/>
    <property type="project" value="UniProtKB-EC"/>
</dbReference>
<evidence type="ECO:0000256" key="10">
    <source>
        <dbReference type="ARBA" id="ARBA00022679"/>
    </source>
</evidence>
<evidence type="ECO:0000256" key="4">
    <source>
        <dbReference type="ARBA" id="ARBA00005189"/>
    </source>
</evidence>
<evidence type="ECO:0000256" key="5">
    <source>
        <dbReference type="ARBA" id="ARBA00010185"/>
    </source>
</evidence>
<comment type="pathway">
    <text evidence="4">Lipid metabolism.</text>
</comment>
<evidence type="ECO:0000256" key="19">
    <source>
        <dbReference type="SAM" id="Phobius"/>
    </source>
</evidence>
<dbReference type="Pfam" id="PF01148">
    <property type="entry name" value="CTP_transf_1"/>
    <property type="match status" value="1"/>
</dbReference>
<evidence type="ECO:0000313" key="20">
    <source>
        <dbReference type="EMBL" id="VEJ08775.1"/>
    </source>
</evidence>
<comment type="catalytic activity">
    <reaction evidence="1 18">
        <text>a 1,2-diacyl-sn-glycero-3-phosphate + CTP + H(+) = a CDP-1,2-diacyl-sn-glycerol + diphosphate</text>
        <dbReference type="Rhea" id="RHEA:16229"/>
        <dbReference type="ChEBI" id="CHEBI:15378"/>
        <dbReference type="ChEBI" id="CHEBI:33019"/>
        <dbReference type="ChEBI" id="CHEBI:37563"/>
        <dbReference type="ChEBI" id="CHEBI:58332"/>
        <dbReference type="ChEBI" id="CHEBI:58608"/>
        <dbReference type="EC" id="2.7.7.41"/>
    </reaction>
</comment>
<evidence type="ECO:0000256" key="6">
    <source>
        <dbReference type="ARBA" id="ARBA00012487"/>
    </source>
</evidence>
<keyword evidence="8" id="KW-1003">Cell membrane</keyword>
<evidence type="ECO:0000256" key="11">
    <source>
        <dbReference type="ARBA" id="ARBA00022692"/>
    </source>
</evidence>
<keyword evidence="15 19" id="KW-0472">Membrane</keyword>
<evidence type="ECO:0000313" key="21">
    <source>
        <dbReference type="Proteomes" id="UP000279799"/>
    </source>
</evidence>
<dbReference type="EMBL" id="LR134510">
    <property type="protein sequence ID" value="VEJ08775.1"/>
    <property type="molecule type" value="Genomic_DNA"/>
</dbReference>
<evidence type="ECO:0000256" key="7">
    <source>
        <dbReference type="ARBA" id="ARBA00019373"/>
    </source>
</evidence>
<evidence type="ECO:0000256" key="8">
    <source>
        <dbReference type="ARBA" id="ARBA00022475"/>
    </source>
</evidence>
<evidence type="ECO:0000256" key="14">
    <source>
        <dbReference type="ARBA" id="ARBA00023098"/>
    </source>
</evidence>
<evidence type="ECO:0000256" key="9">
    <source>
        <dbReference type="ARBA" id="ARBA00022516"/>
    </source>
</evidence>
<evidence type="ECO:0000256" key="15">
    <source>
        <dbReference type="ARBA" id="ARBA00023136"/>
    </source>
</evidence>
<dbReference type="AlphaFoldDB" id="A0A448TS99"/>
<gene>
    <name evidence="20" type="primary">cdsA</name>
    <name evidence="20" type="ORF">NCTC12871_00190</name>
</gene>
<keyword evidence="17" id="KW-1208">Phospholipid metabolism</keyword>
<keyword evidence="9" id="KW-0444">Lipid biosynthesis</keyword>
<feature type="transmembrane region" description="Helical" evidence="19">
    <location>
        <begin position="12"/>
        <end position="40"/>
    </location>
</feature>
<dbReference type="KEGG" id="adp:NCTC12871_00190"/>
<dbReference type="PROSITE" id="PS01315">
    <property type="entry name" value="CDS"/>
    <property type="match status" value="1"/>
</dbReference>
<evidence type="ECO:0000256" key="16">
    <source>
        <dbReference type="ARBA" id="ARBA00023209"/>
    </source>
</evidence>
<feature type="transmembrane region" description="Helical" evidence="19">
    <location>
        <begin position="225"/>
        <end position="246"/>
    </location>
</feature>
<dbReference type="PANTHER" id="PTHR46382:SF1">
    <property type="entry name" value="PHOSPHATIDATE CYTIDYLYLTRANSFERASE"/>
    <property type="match status" value="1"/>
</dbReference>
<keyword evidence="13 19" id="KW-1133">Transmembrane helix</keyword>
<keyword evidence="16" id="KW-0594">Phospholipid biosynthesis</keyword>
<evidence type="ECO:0000256" key="18">
    <source>
        <dbReference type="RuleBase" id="RU003938"/>
    </source>
</evidence>
<evidence type="ECO:0000256" key="1">
    <source>
        <dbReference type="ARBA" id="ARBA00001698"/>
    </source>
</evidence>
<accession>A0A448TS99</accession>
<name>A0A448TS99_9PAST</name>
<keyword evidence="10 18" id="KW-0808">Transferase</keyword>
<feature type="transmembrane region" description="Helical" evidence="19">
    <location>
        <begin position="83"/>
        <end position="108"/>
    </location>
</feature>
<sequence length="287" mass="31918">MLKDRILSAIALLAFIFAALFLFNPFYFSLTVGLATTLAVWEWTQFADIRKIFWRLFVSAVFGCFLFVWIYSSQSYLNAGRVFINVAQPILLIAVIWWVVALCFVVTYPKSAKLWSHSTFLQFIFGACTLVPFFVAVLKLRLNEYIGSSSHGIILLLYVFILVWAADSGAYFAGRAFGKHKLAPKVSPGKTWEGVIGGLISAAILAFVFVKFVAGSAFQVPMHQFILLSIVTVAVSILGDLTESMFKRDVGIKDSSHLIPGHGGVLDRIDSLAAAVPFFAFFYFYVL</sequence>
<keyword evidence="11 18" id="KW-0812">Transmembrane</keyword>
<dbReference type="OrthoDB" id="9799199at2"/>
<dbReference type="GO" id="GO:0016024">
    <property type="term" value="P:CDP-diacylglycerol biosynthetic process"/>
    <property type="evidence" value="ECO:0007669"/>
    <property type="project" value="UniProtKB-UniPathway"/>
</dbReference>
<evidence type="ECO:0000256" key="13">
    <source>
        <dbReference type="ARBA" id="ARBA00022989"/>
    </source>
</evidence>
<feature type="transmembrane region" description="Helical" evidence="19">
    <location>
        <begin position="194"/>
        <end position="213"/>
    </location>
</feature>
<dbReference type="UniPathway" id="UPA00557">
    <property type="reaction ID" value="UER00614"/>
</dbReference>
<dbReference type="Proteomes" id="UP000279799">
    <property type="component" value="Chromosome"/>
</dbReference>
<evidence type="ECO:0000256" key="17">
    <source>
        <dbReference type="ARBA" id="ARBA00023264"/>
    </source>
</evidence>
<comment type="similarity">
    <text evidence="5 18">Belongs to the CDS family.</text>
</comment>
<dbReference type="InterPro" id="IPR000374">
    <property type="entry name" value="PC_trans"/>
</dbReference>
<dbReference type="GO" id="GO:0005886">
    <property type="term" value="C:plasma membrane"/>
    <property type="evidence" value="ECO:0007669"/>
    <property type="project" value="UniProtKB-SubCell"/>
</dbReference>
<comment type="pathway">
    <text evidence="3 18">Phospholipid metabolism; CDP-diacylglycerol biosynthesis; CDP-diacylglycerol from sn-glycerol 3-phosphate: step 3/3.</text>
</comment>
<dbReference type="EC" id="2.7.7.41" evidence="6 18"/>
<keyword evidence="12 18" id="KW-0548">Nucleotidyltransferase</keyword>